<gene>
    <name evidence="2" type="ORF">F0562_004495</name>
</gene>
<dbReference type="AlphaFoldDB" id="A0A5J5C030"/>
<evidence type="ECO:0000313" key="2">
    <source>
        <dbReference type="EMBL" id="KAA8548244.1"/>
    </source>
</evidence>
<keyword evidence="1" id="KW-1133">Transmembrane helix</keyword>
<reference evidence="2 3" key="1">
    <citation type="submission" date="2019-09" db="EMBL/GenBank/DDBJ databases">
        <title>A chromosome-level genome assembly of the Chinese tupelo Nyssa sinensis.</title>
        <authorList>
            <person name="Yang X."/>
            <person name="Kang M."/>
            <person name="Yang Y."/>
            <person name="Xiong H."/>
            <person name="Wang M."/>
            <person name="Zhang Z."/>
            <person name="Wang Z."/>
            <person name="Wu H."/>
            <person name="Ma T."/>
            <person name="Liu J."/>
            <person name="Xi Z."/>
        </authorList>
    </citation>
    <scope>NUCLEOTIDE SEQUENCE [LARGE SCALE GENOMIC DNA]</scope>
    <source>
        <strain evidence="2">J267</strain>
        <tissue evidence="2">Leaf</tissue>
    </source>
</reference>
<dbReference type="EMBL" id="CM018032">
    <property type="protein sequence ID" value="KAA8548244.1"/>
    <property type="molecule type" value="Genomic_DNA"/>
</dbReference>
<organism evidence="2 3">
    <name type="scientific">Nyssa sinensis</name>
    <dbReference type="NCBI Taxonomy" id="561372"/>
    <lineage>
        <taxon>Eukaryota</taxon>
        <taxon>Viridiplantae</taxon>
        <taxon>Streptophyta</taxon>
        <taxon>Embryophyta</taxon>
        <taxon>Tracheophyta</taxon>
        <taxon>Spermatophyta</taxon>
        <taxon>Magnoliopsida</taxon>
        <taxon>eudicotyledons</taxon>
        <taxon>Gunneridae</taxon>
        <taxon>Pentapetalae</taxon>
        <taxon>asterids</taxon>
        <taxon>Cornales</taxon>
        <taxon>Nyssaceae</taxon>
        <taxon>Nyssa</taxon>
    </lineage>
</organism>
<dbReference type="Proteomes" id="UP000325577">
    <property type="component" value="Linkage Group LG1"/>
</dbReference>
<evidence type="ECO:0000256" key="1">
    <source>
        <dbReference type="SAM" id="Phobius"/>
    </source>
</evidence>
<evidence type="ECO:0000313" key="3">
    <source>
        <dbReference type="Proteomes" id="UP000325577"/>
    </source>
</evidence>
<dbReference type="PANTHER" id="PTHR34781:SF2">
    <property type="entry name" value="TRANSMEMBRANE PROTEIN"/>
    <property type="match status" value="1"/>
</dbReference>
<keyword evidence="1" id="KW-0812">Transmembrane</keyword>
<keyword evidence="3" id="KW-1185">Reference proteome</keyword>
<proteinExistence type="predicted"/>
<name>A0A5J5C030_9ASTE</name>
<dbReference type="PANTHER" id="PTHR34781">
    <property type="entry name" value="TRANSMEMBRANE PROTEIN"/>
    <property type="match status" value="1"/>
</dbReference>
<feature type="transmembrane region" description="Helical" evidence="1">
    <location>
        <begin position="50"/>
        <end position="69"/>
    </location>
</feature>
<accession>A0A5J5C030</accession>
<protein>
    <submittedName>
        <fullName evidence="2">Uncharacterized protein</fullName>
    </submittedName>
</protein>
<keyword evidence="1" id="KW-0472">Membrane</keyword>
<dbReference type="OrthoDB" id="1936751at2759"/>
<feature type="transmembrane region" description="Helical" evidence="1">
    <location>
        <begin position="75"/>
        <end position="97"/>
    </location>
</feature>
<sequence length="123" mass="13377">MGEQDQQTRVFYELGSMIINILRSPSLAIPFPNPMGAGASSVSSSRTPQVSPTAFATLFLGISLALMLFGSVTFVIGFILMPWVIALVLLFYFVGIVSNLSELGRTILYPATARKDLPAWKFS</sequence>